<dbReference type="Proteomes" id="UP000694856">
    <property type="component" value="Chromosome 9"/>
</dbReference>
<dbReference type="AlphaFoldDB" id="A0A8B8TPY2"/>
<dbReference type="RefSeq" id="XP_032344090.1">
    <property type="nucleotide sequence ID" value="XM_032488199.1"/>
</dbReference>
<feature type="region of interest" description="Disordered" evidence="1">
    <location>
        <begin position="1"/>
        <end position="241"/>
    </location>
</feature>
<gene>
    <name evidence="3" type="primary">LOC116666100</name>
</gene>
<sequence>MALRGAVKSTRTSHTGNPPRQPGKNWRGEETPGGPLSSKDNNTPRKEPGAAGSRVGAAEGGAPRRPGDPESPQPAQPLLGESMRGRSPPRPLPARPPQLTAGVSGSQPRAGAAVRRRRRRRDPGPRRRVIIPPARAGPGPGPCPPEPSPRPSRGGSPLSLPPAPPPGPSPPPPPPPQPRALPPRPPAAVRGHHPAPCSAAAVVARPDELSAEQPPLSGRPRLAGTSPPPRAMTPTEAEVPESRNLENIKSYTGLTWETSQHGEQVSMRACGAREKPELVLWGGTYPAGKAGFKDANCLPYLGSTQLL</sequence>
<name>A0A8B8TPY2_CAMFR</name>
<organism evidence="2 3">
    <name type="scientific">Camelus ferus</name>
    <name type="common">Wild bactrian camel</name>
    <name type="synonym">Camelus bactrianus ferus</name>
    <dbReference type="NCBI Taxonomy" id="419612"/>
    <lineage>
        <taxon>Eukaryota</taxon>
        <taxon>Metazoa</taxon>
        <taxon>Chordata</taxon>
        <taxon>Craniata</taxon>
        <taxon>Vertebrata</taxon>
        <taxon>Euteleostomi</taxon>
        <taxon>Mammalia</taxon>
        <taxon>Eutheria</taxon>
        <taxon>Laurasiatheria</taxon>
        <taxon>Artiodactyla</taxon>
        <taxon>Tylopoda</taxon>
        <taxon>Camelidae</taxon>
        <taxon>Camelus</taxon>
    </lineage>
</organism>
<dbReference type="KEGG" id="cfr:116666100"/>
<feature type="compositionally biased region" description="Polar residues" evidence="1">
    <location>
        <begin position="9"/>
        <end position="18"/>
    </location>
</feature>
<keyword evidence="2" id="KW-1185">Reference proteome</keyword>
<evidence type="ECO:0000256" key="1">
    <source>
        <dbReference type="SAM" id="MobiDB-lite"/>
    </source>
</evidence>
<feature type="compositionally biased region" description="Basic residues" evidence="1">
    <location>
        <begin position="114"/>
        <end position="129"/>
    </location>
</feature>
<evidence type="ECO:0000313" key="2">
    <source>
        <dbReference type="Proteomes" id="UP000694856"/>
    </source>
</evidence>
<reference evidence="3" key="1">
    <citation type="submission" date="2025-08" db="UniProtKB">
        <authorList>
            <consortium name="RefSeq"/>
        </authorList>
    </citation>
    <scope>IDENTIFICATION</scope>
    <source>
        <tissue evidence="3">Ear skin</tissue>
    </source>
</reference>
<feature type="compositionally biased region" description="Low complexity" evidence="1">
    <location>
        <begin position="54"/>
        <end position="64"/>
    </location>
</feature>
<feature type="compositionally biased region" description="Pro residues" evidence="1">
    <location>
        <begin position="139"/>
        <end position="150"/>
    </location>
</feature>
<protein>
    <submittedName>
        <fullName evidence="3">Basic proline-rich protein-like</fullName>
    </submittedName>
</protein>
<dbReference type="GeneID" id="116666100"/>
<evidence type="ECO:0000313" key="3">
    <source>
        <dbReference type="RefSeq" id="XP_032344090.1"/>
    </source>
</evidence>
<feature type="compositionally biased region" description="Pro residues" evidence="1">
    <location>
        <begin position="159"/>
        <end position="186"/>
    </location>
</feature>
<accession>A0A8B8TPY2</accession>
<proteinExistence type="predicted"/>